<protein>
    <submittedName>
        <fullName evidence="1">Uncharacterized protein</fullName>
    </submittedName>
</protein>
<dbReference type="AlphaFoldDB" id="A0A1S7RLH7"/>
<proteinExistence type="predicted"/>
<sequence>MSGPDREIRLRLSVQRALLGAVSSTLAAVTCGWSGNKIVLEFLVDPDFSDDDRERMEVVASEVISDFGYETIMTVFTSPPSDGPKVPVDRRWWAYRRFEPLLG</sequence>
<evidence type="ECO:0000313" key="1">
    <source>
        <dbReference type="EMBL" id="CUX54321.1"/>
    </source>
</evidence>
<dbReference type="InterPro" id="IPR058702">
    <property type="entry name" value="MafI2-like"/>
</dbReference>
<dbReference type="EMBL" id="FBWG01000038">
    <property type="protein sequence ID" value="CUX54321.1"/>
    <property type="molecule type" value="Genomic_DNA"/>
</dbReference>
<reference evidence="1 2" key="1">
    <citation type="submission" date="2016-01" db="EMBL/GenBank/DDBJ databases">
        <authorList>
            <person name="Oliw E.H."/>
        </authorList>
    </citation>
    <scope>NUCLEOTIDE SEQUENCE [LARGE SCALE GENOMIC DNA]</scope>
    <source>
        <strain evidence="1 2">Zutra 3-1</strain>
    </source>
</reference>
<dbReference type="Pfam" id="PF26541">
    <property type="entry name" value="MafI2"/>
    <property type="match status" value="1"/>
</dbReference>
<accession>A0A1S7RLH7</accession>
<gene>
    <name evidence="1" type="ORF">AGR7C_Lc20113</name>
</gene>
<dbReference type="Proteomes" id="UP000191987">
    <property type="component" value="Unassembled WGS sequence"/>
</dbReference>
<organism evidence="1 2">
    <name type="scientific">Agrobacterium deltaense Zutra 3/1</name>
    <dbReference type="NCBI Taxonomy" id="1183427"/>
    <lineage>
        <taxon>Bacteria</taxon>
        <taxon>Pseudomonadati</taxon>
        <taxon>Pseudomonadota</taxon>
        <taxon>Alphaproteobacteria</taxon>
        <taxon>Hyphomicrobiales</taxon>
        <taxon>Rhizobiaceae</taxon>
        <taxon>Rhizobium/Agrobacterium group</taxon>
        <taxon>Agrobacterium</taxon>
    </lineage>
</organism>
<evidence type="ECO:0000313" key="2">
    <source>
        <dbReference type="Proteomes" id="UP000191987"/>
    </source>
</evidence>
<name>A0A1S7RLH7_9HYPH</name>